<name>B2JBG4_NOSP7</name>
<dbReference type="EnsemblBacteria" id="ACC85268">
    <property type="protein sequence ID" value="ACC85268"/>
    <property type="gene ID" value="Npun_BF134"/>
</dbReference>
<reference evidence="3" key="1">
    <citation type="submission" date="2008-04" db="EMBL/GenBank/DDBJ databases">
        <title>Complete sequence of plasmid 2 of Nostoc punctiforme ATCC 29133.</title>
        <authorList>
            <consortium name="US DOE Joint Genome Institute"/>
            <person name="Copeland A."/>
            <person name="Lucas S."/>
            <person name="Lapidus A."/>
            <person name="Glavina del Rio T."/>
            <person name="Dalin E."/>
            <person name="Tice H."/>
            <person name="Pitluck S."/>
            <person name="Chain P."/>
            <person name="Malfatti S."/>
            <person name="Shin M."/>
            <person name="Vergez L."/>
            <person name="Schmutz J."/>
            <person name="Larimer F."/>
            <person name="Land M."/>
            <person name="Hauser L."/>
            <person name="Kyrpides N."/>
            <person name="Kim E."/>
            <person name="Meeks J.C."/>
            <person name="Elhai J."/>
            <person name="Campbell E.L."/>
            <person name="Thiel T."/>
            <person name="Longmire J."/>
            <person name="Potts M."/>
            <person name="Atlas R."/>
        </authorList>
    </citation>
    <scope>NUCLEOTIDE SEQUENCE [LARGE SCALE GENOMIC DNA]</scope>
    <source>
        <strain evidence="3">ATCC 29133 / PCC 73102</strain>
        <plasmid evidence="3">Plasmid pNPUN02</plasmid>
    </source>
</reference>
<geneLocation type="plasmid" evidence="2 3">
    <name>pNPUN02</name>
</geneLocation>
<dbReference type="HOGENOM" id="CLU_2260851_0_0_3"/>
<accession>B2JBG4</accession>
<feature type="region of interest" description="Disordered" evidence="1">
    <location>
        <begin position="46"/>
        <end position="103"/>
    </location>
</feature>
<evidence type="ECO:0000313" key="3">
    <source>
        <dbReference type="Proteomes" id="UP000001191"/>
    </source>
</evidence>
<proteinExistence type="predicted"/>
<keyword evidence="3" id="KW-1185">Reference proteome</keyword>
<gene>
    <name evidence="2" type="ordered locus">Npun_BF134</name>
</gene>
<dbReference type="Proteomes" id="UP000001191">
    <property type="component" value="Plasmid pNPUN02"/>
</dbReference>
<feature type="compositionally biased region" description="Basic and acidic residues" evidence="1">
    <location>
        <begin position="53"/>
        <end position="72"/>
    </location>
</feature>
<protein>
    <submittedName>
        <fullName evidence="2">Uncharacterized protein</fullName>
    </submittedName>
</protein>
<dbReference type="EMBL" id="CP001039">
    <property type="protein sequence ID" value="ACC85268.1"/>
    <property type="molecule type" value="Genomic_DNA"/>
</dbReference>
<keyword evidence="2" id="KW-0614">Plasmid</keyword>
<sequence length="103" mass="11632">MKISTKIVLSTVFIGILGFGSFTRATYGNQLPSQLLATQQYKSGIKLAEADSPNDRDSSHEDGDTEASDVRRVPITKIHRITHTKHQNIHHQKSHHARRHHTK</sequence>
<organism evidence="2 3">
    <name type="scientific">Nostoc punctiforme (strain ATCC 29133 / PCC 73102)</name>
    <dbReference type="NCBI Taxonomy" id="63737"/>
    <lineage>
        <taxon>Bacteria</taxon>
        <taxon>Bacillati</taxon>
        <taxon>Cyanobacteriota</taxon>
        <taxon>Cyanophyceae</taxon>
        <taxon>Nostocales</taxon>
        <taxon>Nostocaceae</taxon>
        <taxon>Nostoc</taxon>
    </lineage>
</organism>
<evidence type="ECO:0000313" key="2">
    <source>
        <dbReference type="EMBL" id="ACC85268.1"/>
    </source>
</evidence>
<feature type="compositionally biased region" description="Basic residues" evidence="1">
    <location>
        <begin position="77"/>
        <end position="103"/>
    </location>
</feature>
<dbReference type="KEGG" id="npu:Npun_BF134"/>
<dbReference type="RefSeq" id="WP_012413276.1">
    <property type="nucleotide sequence ID" value="NC_010632.1"/>
</dbReference>
<evidence type="ECO:0000256" key="1">
    <source>
        <dbReference type="SAM" id="MobiDB-lite"/>
    </source>
</evidence>
<dbReference type="AlphaFoldDB" id="B2JBG4"/>